<feature type="active site" evidence="3 4">
    <location>
        <position position="205"/>
    </location>
</feature>
<dbReference type="Gene3D" id="3.40.605.10">
    <property type="entry name" value="Aldehyde Dehydrogenase, Chain A, domain 1"/>
    <property type="match status" value="1"/>
</dbReference>
<accession>A0AA36D953</accession>
<dbReference type="PANTHER" id="PTHR43570">
    <property type="entry name" value="ALDEHYDE DEHYDROGENASE"/>
    <property type="match status" value="1"/>
</dbReference>
<evidence type="ECO:0000256" key="3">
    <source>
        <dbReference type="PIRSR" id="PIRSR036492-1"/>
    </source>
</evidence>
<organism evidence="7 8">
    <name type="scientific">Mesorhabditis spiculigera</name>
    <dbReference type="NCBI Taxonomy" id="96644"/>
    <lineage>
        <taxon>Eukaryota</taxon>
        <taxon>Metazoa</taxon>
        <taxon>Ecdysozoa</taxon>
        <taxon>Nematoda</taxon>
        <taxon>Chromadorea</taxon>
        <taxon>Rhabditida</taxon>
        <taxon>Rhabditina</taxon>
        <taxon>Rhabditomorpha</taxon>
        <taxon>Rhabditoidea</taxon>
        <taxon>Rhabditidae</taxon>
        <taxon>Mesorhabditinae</taxon>
        <taxon>Mesorhabditis</taxon>
    </lineage>
</organism>
<dbReference type="PIRSF" id="PIRSF036492">
    <property type="entry name" value="ALDH"/>
    <property type="match status" value="1"/>
</dbReference>
<dbReference type="GO" id="GO:0004029">
    <property type="term" value="F:aldehyde dehydrogenase (NAD+) activity"/>
    <property type="evidence" value="ECO:0007669"/>
    <property type="project" value="TreeGrafter"/>
</dbReference>
<dbReference type="Gene3D" id="3.40.309.10">
    <property type="entry name" value="Aldehyde Dehydrogenase, Chain A, domain 2"/>
    <property type="match status" value="1"/>
</dbReference>
<dbReference type="PROSITE" id="PS00687">
    <property type="entry name" value="ALDEHYDE_DEHYDR_GLU"/>
    <property type="match status" value="1"/>
</dbReference>
<dbReference type="SUPFAM" id="SSF53720">
    <property type="entry name" value="ALDH-like"/>
    <property type="match status" value="1"/>
</dbReference>
<dbReference type="InterPro" id="IPR012394">
    <property type="entry name" value="Aldehyde_DH_NAD(P)"/>
</dbReference>
<evidence type="ECO:0000259" key="6">
    <source>
        <dbReference type="Pfam" id="PF00171"/>
    </source>
</evidence>
<dbReference type="GO" id="GO:0005737">
    <property type="term" value="C:cytoplasm"/>
    <property type="evidence" value="ECO:0007669"/>
    <property type="project" value="TreeGrafter"/>
</dbReference>
<dbReference type="InterPro" id="IPR016160">
    <property type="entry name" value="Ald_DH_CS_CYS"/>
</dbReference>
<dbReference type="GO" id="GO:0006081">
    <property type="term" value="P:aldehyde metabolic process"/>
    <property type="evidence" value="ECO:0007669"/>
    <property type="project" value="InterPro"/>
</dbReference>
<dbReference type="PROSITE" id="PS00070">
    <property type="entry name" value="ALDEHYDE_DEHYDR_CYS"/>
    <property type="match status" value="1"/>
</dbReference>
<dbReference type="CDD" id="cd07087">
    <property type="entry name" value="ALDH_F3-13-14_CALDH-like"/>
    <property type="match status" value="1"/>
</dbReference>
<feature type="domain" description="Aldehyde dehydrogenase" evidence="6">
    <location>
        <begin position="5"/>
        <end position="422"/>
    </location>
</feature>
<keyword evidence="8" id="KW-1185">Reference proteome</keyword>
<dbReference type="InterPro" id="IPR015590">
    <property type="entry name" value="Aldehyde_DH_dom"/>
</dbReference>
<evidence type="ECO:0000256" key="5">
    <source>
        <dbReference type="RuleBase" id="RU003345"/>
    </source>
</evidence>
<evidence type="ECO:0000256" key="2">
    <source>
        <dbReference type="ARBA" id="ARBA00023002"/>
    </source>
</evidence>
<dbReference type="PANTHER" id="PTHR43570:SF16">
    <property type="entry name" value="ALDEHYDE DEHYDROGENASE TYPE III, ISOFORM Q"/>
    <property type="match status" value="1"/>
</dbReference>
<sequence length="440" mass="48424">MYSELVESQREYFKSGATLCLEKRKETLQKVKEMLQENKEKLSKAIYADLHRDGGLEVDKTVEEADLAIRKLDEWAKPIPFANGERFVDGEDDLFMVPEPLGVVLVISPWNYPCICSAPFISALAAGNTAILKPSEIGAHFAAAIAEAAEGRFDKRLFAVVQGGVPETTELLKEHFDHICYTGNPGVARIIMAAAAKNLTPVTLELGGKNPVLVTETADLADAAKKIVVGKVANCGQICLAPDYILTTPETKDSLVKELVNAFESYGTLAANQENARIVNQNHYDRLNRVLGASKGHVLYANQEKADREEKFFPPRILEVEDGDALLKEELFGPILPILTVDSFDKAVRYIQDHDKPLGAYVFTKDEEQAKRFIKLTSSGGVSVNDVMIQGSTRLMPFGGVGNSGMGRIKCEWGFRTFSHEKPVVIRNKLGPKVKPLVGF</sequence>
<feature type="non-terminal residue" evidence="7">
    <location>
        <position position="1"/>
    </location>
</feature>
<evidence type="ECO:0000256" key="4">
    <source>
        <dbReference type="PROSITE-ProRule" id="PRU10007"/>
    </source>
</evidence>
<reference evidence="7" key="1">
    <citation type="submission" date="2023-06" db="EMBL/GenBank/DDBJ databases">
        <authorList>
            <person name="Delattre M."/>
        </authorList>
    </citation>
    <scope>NUCLEOTIDE SEQUENCE</scope>
    <source>
        <strain evidence="7">AF72</strain>
    </source>
</reference>
<dbReference type="InterPro" id="IPR029510">
    <property type="entry name" value="Ald_DH_CS_GLU"/>
</dbReference>
<dbReference type="EMBL" id="CATQJA010002665">
    <property type="protein sequence ID" value="CAJ0583017.1"/>
    <property type="molecule type" value="Genomic_DNA"/>
</dbReference>
<dbReference type="AlphaFoldDB" id="A0AA36D953"/>
<dbReference type="InterPro" id="IPR016163">
    <property type="entry name" value="Ald_DH_C"/>
</dbReference>
<protein>
    <recommendedName>
        <fullName evidence="6">Aldehyde dehydrogenase domain-containing protein</fullName>
    </recommendedName>
</protein>
<comment type="similarity">
    <text evidence="1 5">Belongs to the aldehyde dehydrogenase family.</text>
</comment>
<dbReference type="InterPro" id="IPR016161">
    <property type="entry name" value="Ald_DH/histidinol_DH"/>
</dbReference>
<feature type="active site" evidence="3">
    <location>
        <position position="239"/>
    </location>
</feature>
<comment type="caution">
    <text evidence="7">The sequence shown here is derived from an EMBL/GenBank/DDBJ whole genome shotgun (WGS) entry which is preliminary data.</text>
</comment>
<dbReference type="Pfam" id="PF00171">
    <property type="entry name" value="Aldedh"/>
    <property type="match status" value="1"/>
</dbReference>
<evidence type="ECO:0000313" key="7">
    <source>
        <dbReference type="EMBL" id="CAJ0583017.1"/>
    </source>
</evidence>
<evidence type="ECO:0000313" key="8">
    <source>
        <dbReference type="Proteomes" id="UP001177023"/>
    </source>
</evidence>
<name>A0AA36D953_9BILA</name>
<dbReference type="InterPro" id="IPR016162">
    <property type="entry name" value="Ald_DH_N"/>
</dbReference>
<gene>
    <name evidence="7" type="ORF">MSPICULIGERA_LOCUS21135</name>
</gene>
<dbReference type="FunFam" id="3.40.605.10:FF:000004">
    <property type="entry name" value="Aldehyde dehydrogenase"/>
    <property type="match status" value="1"/>
</dbReference>
<proteinExistence type="inferred from homology"/>
<evidence type="ECO:0000256" key="1">
    <source>
        <dbReference type="ARBA" id="ARBA00009986"/>
    </source>
</evidence>
<keyword evidence="2 5" id="KW-0560">Oxidoreductase</keyword>
<dbReference type="Proteomes" id="UP001177023">
    <property type="component" value="Unassembled WGS sequence"/>
</dbReference>